<reference evidence="2" key="1">
    <citation type="submission" date="2016-05" db="EMBL/GenBank/DDBJ databases">
        <title>Comparative genomics of biotechnologically important yeasts.</title>
        <authorList>
            <consortium name="DOE Joint Genome Institute"/>
            <person name="Riley R."/>
            <person name="Haridas S."/>
            <person name="Wolfe K.H."/>
            <person name="Lopes M.R."/>
            <person name="Hittinger C.T."/>
            <person name="Goker M."/>
            <person name="Salamov A."/>
            <person name="Wisecaver J."/>
            <person name="Long T.M."/>
            <person name="Aerts A.L."/>
            <person name="Barry K."/>
            <person name="Choi C."/>
            <person name="Clum A."/>
            <person name="Coughlan A.Y."/>
            <person name="Deshpande S."/>
            <person name="Douglass A.P."/>
            <person name="Hanson S.J."/>
            <person name="Klenk H.-P."/>
            <person name="Labutti K."/>
            <person name="Lapidus A."/>
            <person name="Lindquist E."/>
            <person name="Lipzen A."/>
            <person name="Meier-Kolthoff J.P."/>
            <person name="Ohm R.A."/>
            <person name="Otillar R.P."/>
            <person name="Pangilinan J."/>
            <person name="Peng Y."/>
            <person name="Rokas A."/>
            <person name="Rosa C.A."/>
            <person name="Scheuner C."/>
            <person name="Sibirny A.A."/>
            <person name="Slot J.C."/>
            <person name="Stielow J.B."/>
            <person name="Sun H."/>
            <person name="Kurtzman C.P."/>
            <person name="Blackwell M."/>
            <person name="Grigoriev I.V."/>
            <person name="Jeffries T.W."/>
        </authorList>
    </citation>
    <scope>NUCLEOTIDE SEQUENCE [LARGE SCALE GENOMIC DNA]</scope>
    <source>
        <strain evidence="2">DSM 1968</strain>
    </source>
</reference>
<gene>
    <name evidence="1" type="ORF">ASCRUDRAFT_71017</name>
</gene>
<dbReference type="InParanoid" id="A0A1D2VFW8"/>
<keyword evidence="2" id="KW-1185">Reference proteome</keyword>
<proteinExistence type="predicted"/>
<dbReference type="GeneID" id="30965512"/>
<accession>A0A1D2VFW8</accession>
<dbReference type="Proteomes" id="UP000095038">
    <property type="component" value="Unassembled WGS sequence"/>
</dbReference>
<dbReference type="RefSeq" id="XP_020046833.1">
    <property type="nucleotide sequence ID" value="XM_020191876.1"/>
</dbReference>
<evidence type="ECO:0000313" key="2">
    <source>
        <dbReference type="Proteomes" id="UP000095038"/>
    </source>
</evidence>
<dbReference type="EMBL" id="KV454482">
    <property type="protein sequence ID" value="ODV60526.1"/>
    <property type="molecule type" value="Genomic_DNA"/>
</dbReference>
<evidence type="ECO:0000313" key="1">
    <source>
        <dbReference type="EMBL" id="ODV60526.1"/>
    </source>
</evidence>
<sequence length="875" mass="103476">MSSSSLFAGQSKFASRFPLRCFSSWNSPIHCDPNDYNRIFHAIEKTNRIPPPNKLPQRRRALRKNRTKKVLVDTQVEAAFSGRKKNSSGSTRHYLAIHKLSVPQLFNKEIQSNPLHSNDINNPNGWNYINYDEYYNYDQIDIDKHNVCDEVNANNTQNVHIRKKTYNIDISNFGNQVNKNRKDLPNNIKYPMKILETDFNSLNEVFYANNYSTITDDLRLYYVINSFLFLFLSNLSADHCNSKHIETDIFNGFKLDYLSFSAVHKNSNTKNSIVNLKLNNTNNFLFNNHKSYFYSEYHLNKLQLIQLKLAFSIYNKNIQLDNDDNISNTNDIDYINNQALLILISTITKIFYSSNNNAVISDYLLVNLLNLLLINRLTNYADILLKIILQPRLYLIKNESNKKNSIITKISLSSSLNLSKNLILKNIIHSSIYLYKNISLFKSIINKLFNLNDINIKNYNNYINQVYVPRLISNSEIIYPCCLKDSKYKLDIIDLKPQSSLPYTNVNYNNLEIDTAKRYNLISNSTTLIKNDYLSEYAILYNFNPKSNQDISDNNNNNTILLKDIRKLIKSIAKKEFLLIDKKTIYVILRGLNAFCIPELFDFFLNNLIFNSFLIFNPQKIAENTIYMNERKKLIFNSELMISLNGVNDYTKEANLNRFKSFYYIQDIESLRALFSVNLIKIILKFCLHNKDILKFKWIFKTFENLYLVEYININYTKLIGEFETDPKKFGQKYPNFFSIHDIYLFEYYQMIYENDLKIKNDINKIDSNKEKWDTIDEIEKEVEINCVNSEILILFMKVAIELEQYYVIKIFQEKYLIRFKDLILFNSDKNINKHDEKLVKYWNDIEGFVMEKIDEETFKESNQIWKNWKFFKSN</sequence>
<organism evidence="1 2">
    <name type="scientific">Ascoidea rubescens DSM 1968</name>
    <dbReference type="NCBI Taxonomy" id="1344418"/>
    <lineage>
        <taxon>Eukaryota</taxon>
        <taxon>Fungi</taxon>
        <taxon>Dikarya</taxon>
        <taxon>Ascomycota</taxon>
        <taxon>Saccharomycotina</taxon>
        <taxon>Saccharomycetes</taxon>
        <taxon>Ascoideaceae</taxon>
        <taxon>Ascoidea</taxon>
    </lineage>
</organism>
<name>A0A1D2VFW8_9ASCO</name>
<dbReference type="AlphaFoldDB" id="A0A1D2VFW8"/>
<protein>
    <submittedName>
        <fullName evidence="1">Uncharacterized protein</fullName>
    </submittedName>
</protein>